<proteinExistence type="inferred from homology"/>
<evidence type="ECO:0000313" key="12">
    <source>
        <dbReference type="Proteomes" id="UP000078070"/>
    </source>
</evidence>
<evidence type="ECO:0000256" key="8">
    <source>
        <dbReference type="ARBA" id="ARBA00038436"/>
    </source>
</evidence>
<organism evidence="11 12">
    <name type="scientific">Marinobacterium aestuarii</name>
    <dbReference type="NCBI Taxonomy" id="1821621"/>
    <lineage>
        <taxon>Bacteria</taxon>
        <taxon>Pseudomonadati</taxon>
        <taxon>Pseudomonadota</taxon>
        <taxon>Gammaproteobacteria</taxon>
        <taxon>Oceanospirillales</taxon>
        <taxon>Oceanospirillaceae</taxon>
        <taxon>Marinobacterium</taxon>
    </lineage>
</organism>
<reference evidence="12" key="1">
    <citation type="submission" date="2016-05" db="EMBL/GenBank/DDBJ databases">
        <authorList>
            <person name="Baek K."/>
            <person name="Yang S.-J."/>
        </authorList>
    </citation>
    <scope>NUCLEOTIDE SEQUENCE [LARGE SCALE GENOMIC DNA]</scope>
    <source>
        <strain evidence="12">ST58-10</strain>
    </source>
</reference>
<keyword evidence="3" id="KW-1003">Cell membrane</keyword>
<gene>
    <name evidence="11" type="ORF">A8C75_18910</name>
</gene>
<evidence type="ECO:0000256" key="7">
    <source>
        <dbReference type="ARBA" id="ARBA00023136"/>
    </source>
</evidence>
<evidence type="ECO:0000256" key="3">
    <source>
        <dbReference type="ARBA" id="ARBA00022475"/>
    </source>
</evidence>
<comment type="subunit">
    <text evidence="9">The complex comprises the extracytoplasmic solute receptor protein and the two transmembrane proteins.</text>
</comment>
<dbReference type="RefSeq" id="WP_067385857.1">
    <property type="nucleotide sequence ID" value="NZ_CP015839.1"/>
</dbReference>
<dbReference type="Pfam" id="PF04290">
    <property type="entry name" value="DctQ"/>
    <property type="match status" value="1"/>
</dbReference>
<evidence type="ECO:0000256" key="6">
    <source>
        <dbReference type="ARBA" id="ARBA00022989"/>
    </source>
</evidence>
<evidence type="ECO:0000259" key="10">
    <source>
        <dbReference type="Pfam" id="PF04290"/>
    </source>
</evidence>
<name>A0A1A9F2X6_9GAMM</name>
<feature type="transmembrane region" description="Helical" evidence="9">
    <location>
        <begin position="87"/>
        <end position="107"/>
    </location>
</feature>
<reference evidence="11 12" key="2">
    <citation type="journal article" date="2018" name="Int. J. Syst. Evol. Microbiol.">
        <title>Marinobacterium aestuarii sp. nov., a benzene-degrading marine bacterium isolated from estuary sediment.</title>
        <authorList>
            <person name="Bae S.S."/>
            <person name="Jung J."/>
            <person name="Chung D."/>
            <person name="Baek K."/>
        </authorList>
    </citation>
    <scope>NUCLEOTIDE SEQUENCE [LARGE SCALE GENOMIC DNA]</scope>
    <source>
        <strain evidence="11 12">ST58-10</strain>
    </source>
</reference>
<evidence type="ECO:0000256" key="2">
    <source>
        <dbReference type="ARBA" id="ARBA00022448"/>
    </source>
</evidence>
<comment type="similarity">
    <text evidence="8 9">Belongs to the TRAP transporter small permease family.</text>
</comment>
<dbReference type="KEGG" id="mars:A8C75_18910"/>
<accession>A0A1A9F2X6</accession>
<comment type="subcellular location">
    <subcellularLocation>
        <location evidence="1 9">Cell inner membrane</location>
        <topology evidence="1 9">Multi-pass membrane protein</topology>
    </subcellularLocation>
</comment>
<keyword evidence="2 9" id="KW-0813">Transport</keyword>
<dbReference type="STRING" id="1821621.A8C75_18910"/>
<sequence length="161" mass="17699">MSWKFNDRIAAAVVVAGAMSLVGLVGLIGYQVWGRYVLNDSPTWAESLALLLVLMVSLPVAALGLRENFHLGISFVLDRLSPKLKRYVEYSNTLILCAFGGAMAWYSTDLVIGTWNRQIPLLGLPQGLKYLPLVICGVLIVLFMLERLADLSKARASNEES</sequence>
<protein>
    <recommendedName>
        <fullName evidence="9">TRAP transporter small permease protein</fullName>
    </recommendedName>
</protein>
<keyword evidence="7 9" id="KW-0472">Membrane</keyword>
<dbReference type="GO" id="GO:0022857">
    <property type="term" value="F:transmembrane transporter activity"/>
    <property type="evidence" value="ECO:0007669"/>
    <property type="project" value="UniProtKB-UniRule"/>
</dbReference>
<evidence type="ECO:0000256" key="1">
    <source>
        <dbReference type="ARBA" id="ARBA00004429"/>
    </source>
</evidence>
<keyword evidence="6 9" id="KW-1133">Transmembrane helix</keyword>
<dbReference type="GO" id="GO:0015740">
    <property type="term" value="P:C4-dicarboxylate transport"/>
    <property type="evidence" value="ECO:0007669"/>
    <property type="project" value="TreeGrafter"/>
</dbReference>
<keyword evidence="4 9" id="KW-0997">Cell inner membrane</keyword>
<keyword evidence="12" id="KW-1185">Reference proteome</keyword>
<evidence type="ECO:0000256" key="9">
    <source>
        <dbReference type="RuleBase" id="RU369079"/>
    </source>
</evidence>
<dbReference type="PANTHER" id="PTHR35011">
    <property type="entry name" value="2,3-DIKETO-L-GULONATE TRAP TRANSPORTER SMALL PERMEASE PROTEIN YIAM"/>
    <property type="match status" value="1"/>
</dbReference>
<evidence type="ECO:0000256" key="5">
    <source>
        <dbReference type="ARBA" id="ARBA00022692"/>
    </source>
</evidence>
<dbReference type="AlphaFoldDB" id="A0A1A9F2X6"/>
<feature type="transmembrane region" description="Helical" evidence="9">
    <location>
        <begin position="127"/>
        <end position="145"/>
    </location>
</feature>
<keyword evidence="5 9" id="KW-0812">Transmembrane</keyword>
<evidence type="ECO:0000256" key="4">
    <source>
        <dbReference type="ARBA" id="ARBA00022519"/>
    </source>
</evidence>
<dbReference type="GO" id="GO:0005886">
    <property type="term" value="C:plasma membrane"/>
    <property type="evidence" value="ECO:0007669"/>
    <property type="project" value="UniProtKB-SubCell"/>
</dbReference>
<feature type="transmembrane region" description="Helical" evidence="9">
    <location>
        <begin position="44"/>
        <end position="66"/>
    </location>
</feature>
<dbReference type="Proteomes" id="UP000078070">
    <property type="component" value="Chromosome"/>
</dbReference>
<dbReference type="EMBL" id="CP015839">
    <property type="protein sequence ID" value="ANG64340.1"/>
    <property type="molecule type" value="Genomic_DNA"/>
</dbReference>
<dbReference type="InterPro" id="IPR007387">
    <property type="entry name" value="TRAP_DctQ"/>
</dbReference>
<dbReference type="PANTHER" id="PTHR35011:SF11">
    <property type="entry name" value="TRAP TRANSPORTER SMALL PERMEASE PROTEIN"/>
    <property type="match status" value="1"/>
</dbReference>
<feature type="transmembrane region" description="Helical" evidence="9">
    <location>
        <begin position="9"/>
        <end position="32"/>
    </location>
</feature>
<evidence type="ECO:0000313" key="11">
    <source>
        <dbReference type="EMBL" id="ANG64340.1"/>
    </source>
</evidence>
<dbReference type="OrthoDB" id="2085311at2"/>
<feature type="domain" description="Tripartite ATP-independent periplasmic transporters DctQ component" evidence="10">
    <location>
        <begin position="24"/>
        <end position="151"/>
    </location>
</feature>
<dbReference type="InterPro" id="IPR055348">
    <property type="entry name" value="DctQ"/>
</dbReference>
<comment type="function">
    <text evidence="9">Part of the tripartite ATP-independent periplasmic (TRAP) transport system.</text>
</comment>